<feature type="compositionally biased region" description="Low complexity" evidence="1">
    <location>
        <begin position="53"/>
        <end position="67"/>
    </location>
</feature>
<sequence>MASFARSFKPPSALLSPRRRPGMSGRTLSNSSDLSLTPSTVAAQQTDYFVDQPVASAPSSPFMSPSVGAVPADGPQSTREEWYQLTSPLTFAETPDFSVDSSRSNSNPIAIELPKLKKFNSSGPACTPPEPLSARGDLPGGYFPMHEDPKSRVHRPHPFFHDPSLSRHQRVSGSITVQADRARTSSLTVMSSSATNTSTPVSSYIAPGFHDAPLPVGKYYPSNYEQEHPQLDSDHLRPAPFADATSSVKSDSDVAQLRRGPSQGDRSQMEIRRKMQQYQRDMIAQATMVLGASAKTGTGISLNGLPIKDVWLSGSASQKPLSPRLHPLGSPGPVTPMELESSCSGYVDKGMSSHSPLPKDGLVPPGAKYPAKSV</sequence>
<feature type="region of interest" description="Disordered" evidence="1">
    <location>
        <begin position="223"/>
        <end position="269"/>
    </location>
</feature>
<evidence type="ECO:0000313" key="2">
    <source>
        <dbReference type="EMBL" id="TWU74209.1"/>
    </source>
</evidence>
<evidence type="ECO:0000313" key="3">
    <source>
        <dbReference type="Proteomes" id="UP000317257"/>
    </source>
</evidence>
<feature type="compositionally biased region" description="Basic and acidic residues" evidence="1">
    <location>
        <begin position="225"/>
        <end position="237"/>
    </location>
</feature>
<evidence type="ECO:0000256" key="1">
    <source>
        <dbReference type="SAM" id="MobiDB-lite"/>
    </source>
</evidence>
<comment type="caution">
    <text evidence="2">The sequence shown here is derived from an EMBL/GenBank/DDBJ whole genome shotgun (WGS) entry which is preliminary data.</text>
</comment>
<organism evidence="2 3">
    <name type="scientific">Metarhizium rileyi (strain RCEF 4871)</name>
    <name type="common">Nomuraea rileyi</name>
    <dbReference type="NCBI Taxonomy" id="1649241"/>
    <lineage>
        <taxon>Eukaryota</taxon>
        <taxon>Fungi</taxon>
        <taxon>Dikarya</taxon>
        <taxon>Ascomycota</taxon>
        <taxon>Pezizomycotina</taxon>
        <taxon>Sordariomycetes</taxon>
        <taxon>Hypocreomycetidae</taxon>
        <taxon>Hypocreales</taxon>
        <taxon>Clavicipitaceae</taxon>
        <taxon>Metarhizium</taxon>
    </lineage>
</organism>
<feature type="region of interest" description="Disordered" evidence="1">
    <location>
        <begin position="317"/>
        <end position="374"/>
    </location>
</feature>
<dbReference type="Proteomes" id="UP000317257">
    <property type="component" value="Unassembled WGS sequence"/>
</dbReference>
<feature type="region of interest" description="Disordered" evidence="1">
    <location>
        <begin position="52"/>
        <end position="78"/>
    </location>
</feature>
<name>A0A5C6GA50_METRR</name>
<feature type="compositionally biased region" description="Polar residues" evidence="1">
    <location>
        <begin position="26"/>
        <end position="39"/>
    </location>
</feature>
<dbReference type="AlphaFoldDB" id="A0A5C6GA50"/>
<gene>
    <name evidence="2" type="ORF">ED733_002838</name>
</gene>
<accession>A0A5C6GA50</accession>
<reference evidence="3" key="1">
    <citation type="submission" date="2018-12" db="EMBL/GenBank/DDBJ databases">
        <title>The complete genome of Metarhizium rileyi, a key fungal pathogen of Lepidoptera.</title>
        <authorList>
            <person name="Binneck E."/>
            <person name="Lastra C.C.L."/>
            <person name="Sosa-Gomez D.R."/>
        </authorList>
    </citation>
    <scope>NUCLEOTIDE SEQUENCE [LARGE SCALE GENOMIC DNA]</scope>
    <source>
        <strain evidence="3">Cep018-CH2</strain>
    </source>
</reference>
<protein>
    <submittedName>
        <fullName evidence="2">Uncharacterized protein</fullName>
    </submittedName>
</protein>
<dbReference type="EMBL" id="SBHS01000012">
    <property type="protein sequence ID" value="TWU74209.1"/>
    <property type="molecule type" value="Genomic_DNA"/>
</dbReference>
<proteinExistence type="predicted"/>
<feature type="region of interest" description="Disordered" evidence="1">
    <location>
        <begin position="1"/>
        <end position="39"/>
    </location>
</feature>